<dbReference type="PROSITE" id="PS51755">
    <property type="entry name" value="OMPR_PHOB"/>
    <property type="match status" value="1"/>
</dbReference>
<dbReference type="SUPFAM" id="SSF52540">
    <property type="entry name" value="P-loop containing nucleoside triphosphate hydrolases"/>
    <property type="match status" value="1"/>
</dbReference>
<reference evidence="5 6" key="1">
    <citation type="submission" date="2017-02" db="EMBL/GenBank/DDBJ databases">
        <authorList>
            <person name="Peterson S.W."/>
        </authorList>
    </citation>
    <scope>NUCLEOTIDE SEQUENCE [LARGE SCALE GENOMIC DNA]</scope>
    <source>
        <strain evidence="5 6">ATCC 49788</strain>
    </source>
</reference>
<dbReference type="CDD" id="cd00383">
    <property type="entry name" value="trans_reg_C"/>
    <property type="match status" value="1"/>
</dbReference>
<dbReference type="InterPro" id="IPR001867">
    <property type="entry name" value="OmpR/PhoB-type_DNA-bd"/>
</dbReference>
<feature type="domain" description="OmpR/PhoB-type" evidence="4">
    <location>
        <begin position="7"/>
        <end position="104"/>
    </location>
</feature>
<dbReference type="PRINTS" id="PR00364">
    <property type="entry name" value="DISEASERSIST"/>
</dbReference>
<dbReference type="InterPro" id="IPR016032">
    <property type="entry name" value="Sig_transdc_resp-reg_C-effctor"/>
</dbReference>
<organism evidence="5 6">
    <name type="scientific">Thiothrix eikelboomii</name>
    <dbReference type="NCBI Taxonomy" id="92487"/>
    <lineage>
        <taxon>Bacteria</taxon>
        <taxon>Pseudomonadati</taxon>
        <taxon>Pseudomonadota</taxon>
        <taxon>Gammaproteobacteria</taxon>
        <taxon>Thiotrichales</taxon>
        <taxon>Thiotrichaceae</taxon>
        <taxon>Thiothrix</taxon>
    </lineage>
</organism>
<proteinExistence type="predicted"/>
<feature type="repeat" description="TPR" evidence="2">
    <location>
        <begin position="625"/>
        <end position="658"/>
    </location>
</feature>
<accession>A0A1T4W3A7</accession>
<dbReference type="Proteomes" id="UP000190460">
    <property type="component" value="Unassembled WGS sequence"/>
</dbReference>
<dbReference type="EMBL" id="FUYB01000003">
    <property type="protein sequence ID" value="SKA71703.1"/>
    <property type="molecule type" value="Genomic_DNA"/>
</dbReference>
<evidence type="ECO:0000313" key="5">
    <source>
        <dbReference type="EMBL" id="SKA71703.1"/>
    </source>
</evidence>
<dbReference type="Pfam" id="PF00486">
    <property type="entry name" value="Trans_reg_C"/>
    <property type="match status" value="1"/>
</dbReference>
<evidence type="ECO:0000313" key="6">
    <source>
        <dbReference type="Proteomes" id="UP000190460"/>
    </source>
</evidence>
<dbReference type="PANTHER" id="PTHR47691:SF3">
    <property type="entry name" value="HTH-TYPE TRANSCRIPTIONAL REGULATOR RV0890C-RELATED"/>
    <property type="match status" value="1"/>
</dbReference>
<keyword evidence="2" id="KW-0802">TPR repeat</keyword>
<dbReference type="GO" id="GO:0000160">
    <property type="term" value="P:phosphorelay signal transduction system"/>
    <property type="evidence" value="ECO:0007669"/>
    <property type="project" value="InterPro"/>
</dbReference>
<evidence type="ECO:0000256" key="1">
    <source>
        <dbReference type="ARBA" id="ARBA00023125"/>
    </source>
</evidence>
<keyword evidence="1 3" id="KW-0238">DNA-binding</keyword>
<dbReference type="InterPro" id="IPR019734">
    <property type="entry name" value="TPR_rpt"/>
</dbReference>
<dbReference type="PANTHER" id="PTHR47691">
    <property type="entry name" value="REGULATOR-RELATED"/>
    <property type="match status" value="1"/>
</dbReference>
<dbReference type="GO" id="GO:0003677">
    <property type="term" value="F:DNA binding"/>
    <property type="evidence" value="ECO:0007669"/>
    <property type="project" value="UniProtKB-UniRule"/>
</dbReference>
<dbReference type="GO" id="GO:0043531">
    <property type="term" value="F:ADP binding"/>
    <property type="evidence" value="ECO:0007669"/>
    <property type="project" value="InterPro"/>
</dbReference>
<dbReference type="SMART" id="SM00028">
    <property type="entry name" value="TPR"/>
    <property type="match status" value="2"/>
</dbReference>
<feature type="DNA-binding region" description="OmpR/PhoB-type" evidence="3">
    <location>
        <begin position="7"/>
        <end position="104"/>
    </location>
</feature>
<evidence type="ECO:0000256" key="3">
    <source>
        <dbReference type="PROSITE-ProRule" id="PRU01091"/>
    </source>
</evidence>
<name>A0A1T4W3A7_9GAMM</name>
<dbReference type="SUPFAM" id="SSF48452">
    <property type="entry name" value="TPR-like"/>
    <property type="match status" value="2"/>
</dbReference>
<evidence type="ECO:0000256" key="2">
    <source>
        <dbReference type="PROSITE-ProRule" id="PRU00339"/>
    </source>
</evidence>
<protein>
    <submittedName>
        <fullName evidence="5">Predicted ATPase</fullName>
    </submittedName>
</protein>
<keyword evidence="6" id="KW-1185">Reference proteome</keyword>
<evidence type="ECO:0000259" key="4">
    <source>
        <dbReference type="PROSITE" id="PS51755"/>
    </source>
</evidence>
<dbReference type="SUPFAM" id="SSF46894">
    <property type="entry name" value="C-terminal effector domain of the bipartite response regulators"/>
    <property type="match status" value="1"/>
</dbReference>
<gene>
    <name evidence="5" type="ORF">SAMN02745130_00898</name>
</gene>
<dbReference type="STRING" id="92487.SAMN02745130_00898"/>
<dbReference type="InterPro" id="IPR002182">
    <property type="entry name" value="NB-ARC"/>
</dbReference>
<dbReference type="Gene3D" id="1.10.10.10">
    <property type="entry name" value="Winged helix-like DNA-binding domain superfamily/Winged helix DNA-binding domain"/>
    <property type="match status" value="1"/>
</dbReference>
<dbReference type="PROSITE" id="PS50005">
    <property type="entry name" value="TPR"/>
    <property type="match status" value="1"/>
</dbReference>
<dbReference type="SMART" id="SM00862">
    <property type="entry name" value="Trans_reg_C"/>
    <property type="match status" value="1"/>
</dbReference>
<dbReference type="Pfam" id="PF00931">
    <property type="entry name" value="NB-ARC"/>
    <property type="match status" value="1"/>
</dbReference>
<dbReference type="Gene3D" id="1.25.40.10">
    <property type="entry name" value="Tetratricopeptide repeat domain"/>
    <property type="match status" value="1"/>
</dbReference>
<dbReference type="InterPro" id="IPR036388">
    <property type="entry name" value="WH-like_DNA-bd_sf"/>
</dbReference>
<dbReference type="OrthoDB" id="9811542at2"/>
<dbReference type="InterPro" id="IPR027417">
    <property type="entry name" value="P-loop_NTPase"/>
</dbReference>
<dbReference type="AlphaFoldDB" id="A0A1T4W3A7"/>
<sequence length="832" mass="91558">MVEGLHSTRLDLGCYHYDLTQQILMDSQGNTCALRHQSLKVLHYLALHANQVVTKAELFASIWRGLNVTDDSLVQCIAEIRQALQDSKHQILKTWPRRGYSLLTSTLQAKAPQSPSEGLLPLLGRAQELQDLEHMLLDPSCRLITLLGLGGVGKSRLTKAVVNSVVQQFPEGCYFIELAAVQCADLIPGAIANVLKVSLQGQRPPLEQLQRFLAGKRVLLVLDNIEHLLPEAAVCECLLASCSGLKILTTSRQPLQVYGEWLYRLQGLKVAQQLAAAPRCAAFALFMQAARRVHYQFSPTVDDQALILEICRLVNGMPLGIEIAASWLKHLSCAEVLRELTQHLQAVNPSAAATPVSALSQVVEQTWQMLSTREQQIMQMLALFRGGFTRETASALTGAGLADYGSLIDKSILNRQPNGHYVLHEVMRHYASHSYLAEASHLTTTQRFVEYYLAKATVADAVILGGQQFASIQQLAQEHDNLRECLRLCAEAKQQSAPQLLHLGLKLVGTLGMFWFLANHWQEGDHWLARFLALHQQTPPCLAQGMALLAAGGISAVLDKHSVADHYLSIGSQLAAQFGGKVEIARSLFVLSILRRLQGRYLESVDCGQQSMRLFMDAGDEGGYQINLVNVGHALFKLGRYDEAIPLFEECISLNQKLGLTLSMPYALINLGRVNAQLQQLPAARAYLQQSVQLTEQLGVLLYRAQALCALGWLELNEGKIAPALELLQSSMTDYLHLGDREGQIAVMLGIGVAKAAQGQLNLAWQCIVVAENLAKCLKLQAFAEYPALLTAAKQRIQQGLGAHELVLQRNLGLVSKLETIFNTMLAETIAQ</sequence>
<dbReference type="Gene3D" id="3.40.50.300">
    <property type="entry name" value="P-loop containing nucleotide triphosphate hydrolases"/>
    <property type="match status" value="1"/>
</dbReference>
<dbReference type="Pfam" id="PF13424">
    <property type="entry name" value="TPR_12"/>
    <property type="match status" value="1"/>
</dbReference>
<dbReference type="GO" id="GO:0006355">
    <property type="term" value="P:regulation of DNA-templated transcription"/>
    <property type="evidence" value="ECO:0007669"/>
    <property type="project" value="InterPro"/>
</dbReference>
<dbReference type="InterPro" id="IPR011990">
    <property type="entry name" value="TPR-like_helical_dom_sf"/>
</dbReference>